<evidence type="ECO:0000313" key="1">
    <source>
        <dbReference type="EnsemblMetazoa" id="XP_050508651.1"/>
    </source>
</evidence>
<keyword evidence="2" id="KW-1185">Reference proteome</keyword>
<dbReference type="RefSeq" id="XP_050508651.1">
    <property type="nucleotide sequence ID" value="XM_050652694.1"/>
</dbReference>
<organism evidence="1 2">
    <name type="scientific">Diabrotica virgifera virgifera</name>
    <name type="common">western corn rootworm</name>
    <dbReference type="NCBI Taxonomy" id="50390"/>
    <lineage>
        <taxon>Eukaryota</taxon>
        <taxon>Metazoa</taxon>
        <taxon>Ecdysozoa</taxon>
        <taxon>Arthropoda</taxon>
        <taxon>Hexapoda</taxon>
        <taxon>Insecta</taxon>
        <taxon>Pterygota</taxon>
        <taxon>Neoptera</taxon>
        <taxon>Endopterygota</taxon>
        <taxon>Coleoptera</taxon>
        <taxon>Polyphaga</taxon>
        <taxon>Cucujiformia</taxon>
        <taxon>Chrysomeloidea</taxon>
        <taxon>Chrysomelidae</taxon>
        <taxon>Galerucinae</taxon>
        <taxon>Diabroticina</taxon>
        <taxon>Diabroticites</taxon>
        <taxon>Diabrotica</taxon>
    </lineage>
</organism>
<dbReference type="Proteomes" id="UP001652700">
    <property type="component" value="Unplaced"/>
</dbReference>
<name>A0ABM5KEM2_DIAVI</name>
<dbReference type="GeneID" id="126885902"/>
<sequence>MEEESSRPDEKVQGSKITPLRNKIESPSVKVKQGLPVNLSLFYRACDRRGISNRAGAQLVSALLQDLNVISPENQAAVIDKSKIFRERLKYRRSTTRTNEIIAPYFDGRKDETIIKEIVRGKSIRKTIQEEHISLIEEPGSAYFGHVTPNSGSAKDIVSSILSYMSDNSIDNSNIKALGCDGTATNTGTLQGAVLLLERALKHPVQVVICMLYLNELPLRKVFVALDGPTTGPTSVS</sequence>
<accession>A0ABM5KEM2</accession>
<evidence type="ECO:0000313" key="2">
    <source>
        <dbReference type="Proteomes" id="UP001652700"/>
    </source>
</evidence>
<reference evidence="1" key="1">
    <citation type="submission" date="2025-05" db="UniProtKB">
        <authorList>
            <consortium name="EnsemblMetazoa"/>
        </authorList>
    </citation>
    <scope>IDENTIFICATION</scope>
</reference>
<evidence type="ECO:0008006" key="3">
    <source>
        <dbReference type="Google" id="ProtNLM"/>
    </source>
</evidence>
<protein>
    <recommendedName>
        <fullName evidence="3">DUF4371 domain-containing protein</fullName>
    </recommendedName>
</protein>
<proteinExistence type="predicted"/>
<dbReference type="EnsemblMetazoa" id="XM_050652694.1">
    <property type="protein sequence ID" value="XP_050508651.1"/>
    <property type="gene ID" value="LOC126885902"/>
</dbReference>